<name>W5J9M8_ANODA</name>
<evidence type="ECO:0000256" key="6">
    <source>
        <dbReference type="SAM" id="Phobius"/>
    </source>
</evidence>
<evidence type="ECO:0000256" key="5">
    <source>
        <dbReference type="SAM" id="MobiDB-lite"/>
    </source>
</evidence>
<dbReference type="EnsemblMetazoa" id="ADAC008822-RA">
    <property type="protein sequence ID" value="ADAC008822-PA"/>
    <property type="gene ID" value="ADAC008822"/>
</dbReference>
<dbReference type="InterPro" id="IPR051170">
    <property type="entry name" value="Neural/epithelial_adhesion"/>
</dbReference>
<dbReference type="InterPro" id="IPR013783">
    <property type="entry name" value="Ig-like_fold"/>
</dbReference>
<dbReference type="PANTHER" id="PTHR12231:SF271">
    <property type="entry name" value="DPR-INTERACTING PROTEIN GAMMA"/>
    <property type="match status" value="1"/>
</dbReference>
<reference evidence="9" key="3">
    <citation type="journal article" date="2013" name="Nucleic Acids Res.">
        <title>The genome of Anopheles darlingi, the main neotropical malaria vector.</title>
        <authorList>
            <person name="Marinotti O."/>
            <person name="Cerqueira G.C."/>
            <person name="de Almeida L.G."/>
            <person name="Ferro M.I."/>
            <person name="Loreto E.L."/>
            <person name="Zaha A."/>
            <person name="Teixeira S.M."/>
            <person name="Wespiser A.R."/>
            <person name="Almeida E Silva A."/>
            <person name="Schlindwein A.D."/>
            <person name="Pacheco A.C."/>
            <person name="Silva A.L."/>
            <person name="Graveley B.R."/>
            <person name="Walenz B.P."/>
            <person name="Lima Bde A."/>
            <person name="Ribeiro C.A."/>
            <person name="Nunes-Silva C.G."/>
            <person name="de Carvalho C.R."/>
            <person name="Soares C.M."/>
            <person name="de Menezes C.B."/>
            <person name="Matiolli C."/>
            <person name="Caffrey D."/>
            <person name="Araujo D.A."/>
            <person name="de Oliveira D.M."/>
            <person name="Golenbock D."/>
            <person name="Grisard E.C."/>
            <person name="Fantinatti-Garboggini F."/>
            <person name="de Carvalho F.M."/>
            <person name="Barcellos F.G."/>
            <person name="Prosdocimi F."/>
            <person name="May G."/>
            <person name="Azevedo Junior G.M."/>
            <person name="Guimaraes G.M."/>
            <person name="Goldman G.H."/>
            <person name="Padilha I.Q."/>
            <person name="Batista Jda S."/>
            <person name="Ferro J.A."/>
            <person name="Ribeiro J.M."/>
            <person name="Fietto J.L."/>
            <person name="Dabbas K.M."/>
            <person name="Cerdeira L."/>
            <person name="Agnez-Lima L.F."/>
            <person name="Brocchi M."/>
            <person name="de Carvalho M.O."/>
            <person name="Teixeira Mde M."/>
            <person name="Diniz Maia Mde M."/>
            <person name="Goldman M.H."/>
            <person name="Cruz Schneider M.P."/>
            <person name="Felipe M.S."/>
            <person name="Hungria M."/>
            <person name="Nicolas M.F."/>
            <person name="Pereira M."/>
            <person name="Montes M.A."/>
            <person name="Cantao M.E."/>
            <person name="Vincentz M."/>
            <person name="Rafael M.S."/>
            <person name="Silverman N."/>
            <person name="Stoco P.H."/>
            <person name="Souza R.C."/>
            <person name="Vicentini R."/>
            <person name="Gazzinelli R.T."/>
            <person name="Neves Rde O."/>
            <person name="Silva R."/>
            <person name="Astolfi-Filho S."/>
            <person name="Maciel T.E."/>
            <person name="Urmenyi T.P."/>
            <person name="Tadei W.P."/>
            <person name="Camargo E.P."/>
            <person name="de Vasconcelos A.T."/>
        </authorList>
    </citation>
    <scope>NUCLEOTIDE SEQUENCE</scope>
</reference>
<dbReference type="Pfam" id="PF07679">
    <property type="entry name" value="I-set"/>
    <property type="match status" value="1"/>
</dbReference>
<evidence type="ECO:0000313" key="10">
    <source>
        <dbReference type="EnsemblMetazoa" id="ADAC008822-PA"/>
    </source>
</evidence>
<keyword evidence="6" id="KW-0472">Membrane</keyword>
<dbReference type="InterPro" id="IPR036179">
    <property type="entry name" value="Ig-like_dom_sf"/>
</dbReference>
<dbReference type="FunCoup" id="W5J9M8">
    <property type="interactions" value="207"/>
</dbReference>
<dbReference type="PANTHER" id="PTHR12231">
    <property type="entry name" value="CTX-RELATED TYPE I TRANSMEMBRANE PROTEIN"/>
    <property type="match status" value="1"/>
</dbReference>
<gene>
    <name evidence="9" type="ORF">AND_008822</name>
</gene>
<evidence type="ECO:0000256" key="1">
    <source>
        <dbReference type="ARBA" id="ARBA00022729"/>
    </source>
</evidence>
<accession>W5J9M8</accession>
<sequence length="655" mass="72828">MEQNVYMQISVVLLLLFLMMVDRLEGSLTPAQQDPNQLQQLSVDLEPEFEGTIQNISSPTGREAILTCSVKNLGRYKVGWLRASDQTVLALQGRVVTQNSRISVVHEDFHTWRLRIRQLRESDRGCYMCQINASPMRKQIGCIDVQANVWFGGGGEGKTMCQEFAKRWHGFADFLATEGEWRRSRNTKLNIDQITKGKVSAFPPDIINEESSADIAVQEGEDATIVCKAVGHPTPRVTWKREDGEYMLLRKPQSRELIRAINPEKIPTNLNPTKWKSLLAPPPVESIKKVKTDWSHYQDSSSVSTMFHVWVSTVEAYNGTHLHLPKLERRQMGAYLCIASNDVPPAVSKRVSLSVHCAPLGSDVQLECTVEASPMPVSYWLKGGRVLPNNFASITNGNYEQAGLSRPEMLLDGPKYGIGEERHGFRTNMRLVVRSFSPADVGTYHCVSTNSLGRADGTMRLYGKCPRPPGLVENYYHRRCRNTKQTRHSGALTLHLTSMHHLLMIICSFKIMMDRRMSVHMNARRGRSFASHQFSMEASSERKHLRIMPEMESISSSGPPVTSAPSSTSATSTTSATSGHSTPPTNTIISRLAEAARGRGNVANSSLQTDRTRHPALMLALLMSLTILSMVLVPHSRYKTTVAASAAAAAAASRE</sequence>
<keyword evidence="11" id="KW-1185">Reference proteome</keyword>
<dbReference type="SMART" id="SM00409">
    <property type="entry name" value="IG"/>
    <property type="match status" value="3"/>
</dbReference>
<evidence type="ECO:0000313" key="11">
    <source>
        <dbReference type="Proteomes" id="UP000000673"/>
    </source>
</evidence>
<reference evidence="9" key="2">
    <citation type="submission" date="2010-05" db="EMBL/GenBank/DDBJ databases">
        <authorList>
            <person name="Almeida L.G."/>
            <person name="Nicolas M.F."/>
            <person name="Souza R.C."/>
            <person name="Vasconcelos A.T.R."/>
        </authorList>
    </citation>
    <scope>NUCLEOTIDE SEQUENCE</scope>
</reference>
<keyword evidence="6" id="KW-1133">Transmembrane helix</keyword>
<reference evidence="9 11" key="1">
    <citation type="journal article" date="2010" name="BMC Genomics">
        <title>Combination of measures distinguishes pre-miRNAs from other stem-loops in the genome of the newly sequenced Anopheles darlingi.</title>
        <authorList>
            <person name="Mendes N.D."/>
            <person name="Freitas A.T."/>
            <person name="Vasconcelos A.T."/>
            <person name="Sagot M.F."/>
        </authorList>
    </citation>
    <scope>NUCLEOTIDE SEQUENCE</scope>
</reference>
<evidence type="ECO:0000313" key="9">
    <source>
        <dbReference type="EMBL" id="ETN59560.1"/>
    </source>
</evidence>
<dbReference type="VEuPathDB" id="VectorBase:ADAR2_007421"/>
<feature type="signal peptide" evidence="7">
    <location>
        <begin position="1"/>
        <end position="26"/>
    </location>
</feature>
<feature type="domain" description="Ig-like" evidence="8">
    <location>
        <begin position="361"/>
        <end position="462"/>
    </location>
</feature>
<protein>
    <recommendedName>
        <fullName evidence="8">Ig-like domain-containing protein</fullName>
    </recommendedName>
</protein>
<keyword evidence="2" id="KW-0677">Repeat</keyword>
<feature type="domain" description="Ig-like" evidence="8">
    <location>
        <begin position="204"/>
        <end position="354"/>
    </location>
</feature>
<feature type="compositionally biased region" description="Low complexity" evidence="5">
    <location>
        <begin position="555"/>
        <end position="585"/>
    </location>
</feature>
<dbReference type="Pfam" id="PF13927">
    <property type="entry name" value="Ig_3"/>
    <property type="match status" value="2"/>
</dbReference>
<dbReference type="HOGENOM" id="CLU_418707_0_0_1"/>
<dbReference type="VEuPathDB" id="VectorBase:ADAC008822"/>
<dbReference type="Gene3D" id="2.60.40.10">
    <property type="entry name" value="Immunoglobulins"/>
    <property type="match status" value="3"/>
</dbReference>
<keyword evidence="3" id="KW-1015">Disulfide bond</keyword>
<dbReference type="InterPro" id="IPR013098">
    <property type="entry name" value="Ig_I-set"/>
</dbReference>
<feature type="region of interest" description="Disordered" evidence="5">
    <location>
        <begin position="552"/>
        <end position="586"/>
    </location>
</feature>
<dbReference type="eggNOG" id="KOG3510">
    <property type="taxonomic scope" value="Eukaryota"/>
</dbReference>
<evidence type="ECO:0000256" key="7">
    <source>
        <dbReference type="SAM" id="SignalP"/>
    </source>
</evidence>
<evidence type="ECO:0000256" key="4">
    <source>
        <dbReference type="ARBA" id="ARBA00023319"/>
    </source>
</evidence>
<reference evidence="10" key="4">
    <citation type="submission" date="2015-06" db="UniProtKB">
        <authorList>
            <consortium name="EnsemblMetazoa"/>
        </authorList>
    </citation>
    <scope>IDENTIFICATION</scope>
</reference>
<evidence type="ECO:0000256" key="3">
    <source>
        <dbReference type="ARBA" id="ARBA00023157"/>
    </source>
</evidence>
<dbReference type="Proteomes" id="UP000000673">
    <property type="component" value="Unassembled WGS sequence"/>
</dbReference>
<dbReference type="GO" id="GO:0043005">
    <property type="term" value="C:neuron projection"/>
    <property type="evidence" value="ECO:0007669"/>
    <property type="project" value="TreeGrafter"/>
</dbReference>
<dbReference type="PROSITE" id="PS50835">
    <property type="entry name" value="IG_LIKE"/>
    <property type="match status" value="3"/>
</dbReference>
<dbReference type="InterPro" id="IPR007110">
    <property type="entry name" value="Ig-like_dom"/>
</dbReference>
<dbReference type="CDD" id="cd00096">
    <property type="entry name" value="Ig"/>
    <property type="match status" value="1"/>
</dbReference>
<dbReference type="AlphaFoldDB" id="W5J9M8"/>
<dbReference type="InterPro" id="IPR003598">
    <property type="entry name" value="Ig_sub2"/>
</dbReference>
<feature type="domain" description="Ig-like" evidence="8">
    <location>
        <begin position="47"/>
        <end position="141"/>
    </location>
</feature>
<proteinExistence type="predicted"/>
<keyword evidence="4" id="KW-0393">Immunoglobulin domain</keyword>
<organism evidence="9">
    <name type="scientific">Anopheles darlingi</name>
    <name type="common">Mosquito</name>
    <dbReference type="NCBI Taxonomy" id="43151"/>
    <lineage>
        <taxon>Eukaryota</taxon>
        <taxon>Metazoa</taxon>
        <taxon>Ecdysozoa</taxon>
        <taxon>Arthropoda</taxon>
        <taxon>Hexapoda</taxon>
        <taxon>Insecta</taxon>
        <taxon>Pterygota</taxon>
        <taxon>Neoptera</taxon>
        <taxon>Endopterygota</taxon>
        <taxon>Diptera</taxon>
        <taxon>Nematocera</taxon>
        <taxon>Culicoidea</taxon>
        <taxon>Culicidae</taxon>
        <taxon>Anophelinae</taxon>
        <taxon>Anopheles</taxon>
    </lineage>
</organism>
<dbReference type="EMBL" id="ADMH02002074">
    <property type="protein sequence ID" value="ETN59560.1"/>
    <property type="molecule type" value="Genomic_DNA"/>
</dbReference>
<evidence type="ECO:0000259" key="8">
    <source>
        <dbReference type="PROSITE" id="PS50835"/>
    </source>
</evidence>
<keyword evidence="1 7" id="KW-0732">Signal</keyword>
<dbReference type="SMART" id="SM00408">
    <property type="entry name" value="IGc2"/>
    <property type="match status" value="3"/>
</dbReference>
<dbReference type="STRING" id="43151.W5J9M8"/>
<keyword evidence="6" id="KW-0812">Transmembrane</keyword>
<dbReference type="InterPro" id="IPR003599">
    <property type="entry name" value="Ig_sub"/>
</dbReference>
<feature type="chain" id="PRO_5010155104" description="Ig-like domain-containing protein" evidence="7">
    <location>
        <begin position="27"/>
        <end position="655"/>
    </location>
</feature>
<evidence type="ECO:0000256" key="2">
    <source>
        <dbReference type="ARBA" id="ARBA00022737"/>
    </source>
</evidence>
<feature type="transmembrane region" description="Helical" evidence="6">
    <location>
        <begin position="616"/>
        <end position="633"/>
    </location>
</feature>
<dbReference type="SUPFAM" id="SSF48726">
    <property type="entry name" value="Immunoglobulin"/>
    <property type="match status" value="3"/>
</dbReference>